<keyword evidence="3" id="KW-1185">Reference proteome</keyword>
<protein>
    <submittedName>
        <fullName evidence="4">Uncharacterized protein LOC111362070</fullName>
    </submittedName>
</protein>
<dbReference type="RefSeq" id="XP_022834360.1">
    <property type="nucleotide sequence ID" value="XM_022978592.1"/>
</dbReference>
<dbReference type="Gene3D" id="4.10.60.10">
    <property type="entry name" value="Zinc finger, CCHC-type"/>
    <property type="match status" value="1"/>
</dbReference>
<sequence>MDKSPSNLASCASPIKSSLQTDFTIEVVSTPEIQKWMASIEQQLNEVCSIATEGKLNSEQKLKITNLSRKIGSSVSQMAVLYQSLKQKSRLAINIIDDLKERRDLADQISEIKNTIKDSTGMGNNNSFADMVKKGKNFVRPNNLSSVAIYPVNPLVQSSDETKTIVQKIIRPDELKLHVRGLRKTQNGGVIISTETKEDAEKVKDAVQLSSSGLTTDEPKKRQPRLTVVGVPSSMSDAEVFKCIYEQNVADKFSGISMESFLKDVKLSHKSGRKDAPACNYIIQVSGKIRKALISQERLYINWTSCPVRDFTLVTRCYKCQQYGHAAKTCREPFLSCGHCGEVGHAFSECKKTTESPKCATCTRYSKPNKHKTGDAECPARKIAEYRFINSIDYEGA</sequence>
<dbReference type="GO" id="GO:0003676">
    <property type="term" value="F:nucleic acid binding"/>
    <property type="evidence" value="ECO:0007669"/>
    <property type="project" value="InterPro"/>
</dbReference>
<dbReference type="PROSITE" id="PS50158">
    <property type="entry name" value="ZF_CCHC"/>
    <property type="match status" value="1"/>
</dbReference>
<dbReference type="KEGG" id="sliu:111362070"/>
<dbReference type="SMART" id="SM00343">
    <property type="entry name" value="ZnF_C2HC"/>
    <property type="match status" value="2"/>
</dbReference>
<name>A0A9J7ESF4_SPOLT</name>
<organism evidence="3 4">
    <name type="scientific">Spodoptera litura</name>
    <name type="common">Asian cotton leafworm</name>
    <dbReference type="NCBI Taxonomy" id="69820"/>
    <lineage>
        <taxon>Eukaryota</taxon>
        <taxon>Metazoa</taxon>
        <taxon>Ecdysozoa</taxon>
        <taxon>Arthropoda</taxon>
        <taxon>Hexapoda</taxon>
        <taxon>Insecta</taxon>
        <taxon>Pterygota</taxon>
        <taxon>Neoptera</taxon>
        <taxon>Endopterygota</taxon>
        <taxon>Lepidoptera</taxon>
        <taxon>Glossata</taxon>
        <taxon>Ditrysia</taxon>
        <taxon>Noctuoidea</taxon>
        <taxon>Noctuidae</taxon>
        <taxon>Amphipyrinae</taxon>
        <taxon>Spodoptera</taxon>
    </lineage>
</organism>
<dbReference type="InterPro" id="IPR001878">
    <property type="entry name" value="Znf_CCHC"/>
</dbReference>
<dbReference type="GeneID" id="111362070"/>
<accession>A0A9J7ESF4</accession>
<gene>
    <name evidence="4" type="primary">LOC111362070</name>
</gene>
<keyword evidence="1" id="KW-0862">Zinc</keyword>
<reference evidence="4" key="1">
    <citation type="submission" date="2025-08" db="UniProtKB">
        <authorList>
            <consortium name="RefSeq"/>
        </authorList>
    </citation>
    <scope>IDENTIFICATION</scope>
    <source>
        <strain evidence="4">Ishihara</strain>
        <tissue evidence="4">Whole body</tissue>
    </source>
</reference>
<evidence type="ECO:0000313" key="4">
    <source>
        <dbReference type="RefSeq" id="XP_022834360.1"/>
    </source>
</evidence>
<evidence type="ECO:0000259" key="2">
    <source>
        <dbReference type="PROSITE" id="PS50158"/>
    </source>
</evidence>
<proteinExistence type="predicted"/>
<dbReference type="SUPFAM" id="SSF57756">
    <property type="entry name" value="Retrovirus zinc finger-like domains"/>
    <property type="match status" value="1"/>
</dbReference>
<keyword evidence="1" id="KW-0479">Metal-binding</keyword>
<evidence type="ECO:0000256" key="1">
    <source>
        <dbReference type="PROSITE-ProRule" id="PRU00047"/>
    </source>
</evidence>
<dbReference type="AlphaFoldDB" id="A0A9J7ESF4"/>
<evidence type="ECO:0000313" key="3">
    <source>
        <dbReference type="Proteomes" id="UP000301870"/>
    </source>
</evidence>
<dbReference type="GO" id="GO:0008270">
    <property type="term" value="F:zinc ion binding"/>
    <property type="evidence" value="ECO:0007669"/>
    <property type="project" value="UniProtKB-KW"/>
</dbReference>
<dbReference type="Proteomes" id="UP000301870">
    <property type="component" value="Unplaced"/>
</dbReference>
<keyword evidence="1" id="KW-0863">Zinc-finger</keyword>
<feature type="domain" description="CCHC-type" evidence="2">
    <location>
        <begin position="316"/>
        <end position="332"/>
    </location>
</feature>
<dbReference type="InterPro" id="IPR036875">
    <property type="entry name" value="Znf_CCHC_sf"/>
</dbReference>